<dbReference type="KEGG" id="deo:CAY53_06015"/>
<dbReference type="AlphaFoldDB" id="A0A2L1GN40"/>
<evidence type="ECO:0000259" key="9">
    <source>
        <dbReference type="Pfam" id="PF02223"/>
    </source>
</evidence>
<sequence>MPTETRTGLLIAFEGIDGCGKSSHLRRLAAFLRRQGLTVVTTREPTNGPFGRRIQAMFRQRNAISKREELELFVEDRREHVARCILPALAAGQIVLTDRYYFSTAAYQGAAGLDPDFIFTMNRFAPEPDLVLLLQAPVSECLRRIRENRGEEPNDFEQEAQLIRVSRCFQSFTQPCIHRIDATGERKLVQEQIRALVRPLCRQRGWSC</sequence>
<dbReference type="Gene3D" id="3.40.50.300">
    <property type="entry name" value="P-loop containing nucleotide triphosphate hydrolases"/>
    <property type="match status" value="1"/>
</dbReference>
<evidence type="ECO:0000256" key="7">
    <source>
        <dbReference type="ARBA" id="ARBA00048743"/>
    </source>
</evidence>
<keyword evidence="4 8" id="KW-0547">Nucleotide-binding</keyword>
<dbReference type="PANTHER" id="PTHR10344:SF4">
    <property type="entry name" value="UMP-CMP KINASE 2, MITOCHONDRIAL"/>
    <property type="match status" value="1"/>
</dbReference>
<comment type="similarity">
    <text evidence="1 8">Belongs to the thymidylate kinase family.</text>
</comment>
<dbReference type="GO" id="GO:0004798">
    <property type="term" value="F:dTMP kinase activity"/>
    <property type="evidence" value="ECO:0007669"/>
    <property type="project" value="UniProtKB-UniRule"/>
</dbReference>
<dbReference type="InterPro" id="IPR027417">
    <property type="entry name" value="P-loop_NTPase"/>
</dbReference>
<dbReference type="PANTHER" id="PTHR10344">
    <property type="entry name" value="THYMIDYLATE KINASE"/>
    <property type="match status" value="1"/>
</dbReference>
<keyword evidence="5 8" id="KW-0418">Kinase</keyword>
<dbReference type="PROSITE" id="PS01331">
    <property type="entry name" value="THYMIDYLATE_KINASE"/>
    <property type="match status" value="1"/>
</dbReference>
<dbReference type="RefSeq" id="WP_104936369.1">
    <property type="nucleotide sequence ID" value="NZ_CP021255.1"/>
</dbReference>
<evidence type="ECO:0000256" key="4">
    <source>
        <dbReference type="ARBA" id="ARBA00022741"/>
    </source>
</evidence>
<reference evidence="10 11" key="1">
    <citation type="journal article" date="2018" name="MBio">
        <title>Insights into the evolution of host association through the isolation and characterization of a novel human periodontal pathobiont, Desulfobulbus oralis.</title>
        <authorList>
            <person name="Cross K.L."/>
            <person name="Chirania P."/>
            <person name="Xiong W."/>
            <person name="Beall C.J."/>
            <person name="Elkins J.G."/>
            <person name="Giannone R.J."/>
            <person name="Griffen A.L."/>
            <person name="Guss A.M."/>
            <person name="Hettich R.L."/>
            <person name="Joshi S.S."/>
            <person name="Mokrzan E.M."/>
            <person name="Martin R.K."/>
            <person name="Zhulin I.B."/>
            <person name="Leys E.J."/>
            <person name="Podar M."/>
        </authorList>
    </citation>
    <scope>NUCLEOTIDE SEQUENCE [LARGE SCALE GENOMIC DNA]</scope>
    <source>
        <strain evidence="10 11">ORNL</strain>
    </source>
</reference>
<protein>
    <recommendedName>
        <fullName evidence="8">Thymidylate kinase</fullName>
        <ecNumber evidence="8">2.7.4.9</ecNumber>
    </recommendedName>
    <alternativeName>
        <fullName evidence="8">dTMP kinase</fullName>
    </alternativeName>
</protein>
<evidence type="ECO:0000256" key="8">
    <source>
        <dbReference type="HAMAP-Rule" id="MF_00165"/>
    </source>
</evidence>
<dbReference type="EMBL" id="CP021255">
    <property type="protein sequence ID" value="AVD71093.1"/>
    <property type="molecule type" value="Genomic_DNA"/>
</dbReference>
<dbReference type="NCBIfam" id="TIGR00041">
    <property type="entry name" value="DTMP_kinase"/>
    <property type="match status" value="1"/>
</dbReference>
<evidence type="ECO:0000256" key="2">
    <source>
        <dbReference type="ARBA" id="ARBA00022679"/>
    </source>
</evidence>
<keyword evidence="3 8" id="KW-0545">Nucleotide biosynthesis</keyword>
<keyword evidence="11" id="KW-1185">Reference proteome</keyword>
<evidence type="ECO:0000256" key="3">
    <source>
        <dbReference type="ARBA" id="ARBA00022727"/>
    </source>
</evidence>
<keyword evidence="6 8" id="KW-0067">ATP-binding</keyword>
<comment type="function">
    <text evidence="8">Phosphorylation of dTMP to form dTDP in both de novo and salvage pathways of dTTP synthesis.</text>
</comment>
<dbReference type="EC" id="2.7.4.9" evidence="8"/>
<proteinExistence type="inferred from homology"/>
<dbReference type="Pfam" id="PF02223">
    <property type="entry name" value="Thymidylate_kin"/>
    <property type="match status" value="1"/>
</dbReference>
<evidence type="ECO:0000313" key="10">
    <source>
        <dbReference type="EMBL" id="AVD71093.1"/>
    </source>
</evidence>
<evidence type="ECO:0000256" key="6">
    <source>
        <dbReference type="ARBA" id="ARBA00022840"/>
    </source>
</evidence>
<evidence type="ECO:0000256" key="5">
    <source>
        <dbReference type="ARBA" id="ARBA00022777"/>
    </source>
</evidence>
<gene>
    <name evidence="8" type="primary">tmk</name>
    <name evidence="10" type="ORF">CAY53_06015</name>
</gene>
<dbReference type="GO" id="GO:0005829">
    <property type="term" value="C:cytosol"/>
    <property type="evidence" value="ECO:0007669"/>
    <property type="project" value="TreeGrafter"/>
</dbReference>
<dbReference type="Proteomes" id="UP000239867">
    <property type="component" value="Chromosome"/>
</dbReference>
<dbReference type="OrthoDB" id="9774907at2"/>
<feature type="domain" description="Thymidylate kinase-like" evidence="9">
    <location>
        <begin position="13"/>
        <end position="193"/>
    </location>
</feature>
<dbReference type="GO" id="GO:0006227">
    <property type="term" value="P:dUDP biosynthetic process"/>
    <property type="evidence" value="ECO:0007669"/>
    <property type="project" value="TreeGrafter"/>
</dbReference>
<dbReference type="CDD" id="cd01672">
    <property type="entry name" value="TMPK"/>
    <property type="match status" value="1"/>
</dbReference>
<dbReference type="GO" id="GO:0006235">
    <property type="term" value="P:dTTP biosynthetic process"/>
    <property type="evidence" value="ECO:0007669"/>
    <property type="project" value="UniProtKB-UniRule"/>
</dbReference>
<dbReference type="SUPFAM" id="SSF52540">
    <property type="entry name" value="P-loop containing nucleoside triphosphate hydrolases"/>
    <property type="match status" value="1"/>
</dbReference>
<dbReference type="InterPro" id="IPR018095">
    <property type="entry name" value="Thymidylate_kin_CS"/>
</dbReference>
<accession>A0A2L1GN40</accession>
<organism evidence="10 11">
    <name type="scientific">Desulfobulbus oralis</name>
    <dbReference type="NCBI Taxonomy" id="1986146"/>
    <lineage>
        <taxon>Bacteria</taxon>
        <taxon>Pseudomonadati</taxon>
        <taxon>Thermodesulfobacteriota</taxon>
        <taxon>Desulfobulbia</taxon>
        <taxon>Desulfobulbales</taxon>
        <taxon>Desulfobulbaceae</taxon>
        <taxon>Desulfobulbus</taxon>
    </lineage>
</organism>
<comment type="catalytic activity">
    <reaction evidence="7 8">
        <text>dTMP + ATP = dTDP + ADP</text>
        <dbReference type="Rhea" id="RHEA:13517"/>
        <dbReference type="ChEBI" id="CHEBI:30616"/>
        <dbReference type="ChEBI" id="CHEBI:58369"/>
        <dbReference type="ChEBI" id="CHEBI:63528"/>
        <dbReference type="ChEBI" id="CHEBI:456216"/>
        <dbReference type="EC" id="2.7.4.9"/>
    </reaction>
</comment>
<evidence type="ECO:0000313" key="11">
    <source>
        <dbReference type="Proteomes" id="UP000239867"/>
    </source>
</evidence>
<dbReference type="GO" id="GO:0006233">
    <property type="term" value="P:dTDP biosynthetic process"/>
    <property type="evidence" value="ECO:0007669"/>
    <property type="project" value="InterPro"/>
</dbReference>
<dbReference type="GO" id="GO:0005524">
    <property type="term" value="F:ATP binding"/>
    <property type="evidence" value="ECO:0007669"/>
    <property type="project" value="UniProtKB-UniRule"/>
</dbReference>
<dbReference type="InterPro" id="IPR018094">
    <property type="entry name" value="Thymidylate_kinase"/>
</dbReference>
<feature type="binding site" evidence="8">
    <location>
        <begin position="15"/>
        <end position="22"/>
    </location>
    <ligand>
        <name>ATP</name>
        <dbReference type="ChEBI" id="CHEBI:30616"/>
    </ligand>
</feature>
<dbReference type="InterPro" id="IPR039430">
    <property type="entry name" value="Thymidylate_kin-like_dom"/>
</dbReference>
<keyword evidence="2 8" id="KW-0808">Transferase</keyword>
<dbReference type="HAMAP" id="MF_00165">
    <property type="entry name" value="Thymidylate_kinase"/>
    <property type="match status" value="1"/>
</dbReference>
<name>A0A2L1GN40_9BACT</name>
<evidence type="ECO:0000256" key="1">
    <source>
        <dbReference type="ARBA" id="ARBA00009776"/>
    </source>
</evidence>